<proteinExistence type="predicted"/>
<keyword evidence="2" id="KW-1185">Reference proteome</keyword>
<dbReference type="RefSeq" id="WP_127083365.1">
    <property type="nucleotide sequence ID" value="NZ_RSCL01000013.1"/>
</dbReference>
<dbReference type="InterPro" id="IPR047715">
    <property type="entry name" value="EboA_dom"/>
</dbReference>
<dbReference type="NCBIfam" id="NF035937">
    <property type="entry name" value="EboA_family"/>
    <property type="match status" value="1"/>
</dbReference>
<evidence type="ECO:0000313" key="2">
    <source>
        <dbReference type="Proteomes" id="UP000271624"/>
    </source>
</evidence>
<dbReference type="OrthoDB" id="325673at2"/>
<gene>
    <name evidence="1" type="ORF">DSM106972_050260</name>
</gene>
<evidence type="ECO:0000313" key="1">
    <source>
        <dbReference type="EMBL" id="RUT03387.1"/>
    </source>
</evidence>
<evidence type="ECO:0008006" key="3">
    <source>
        <dbReference type="Google" id="ProtNLM"/>
    </source>
</evidence>
<comment type="caution">
    <text evidence="1">The sequence shown here is derived from an EMBL/GenBank/DDBJ whole genome shotgun (WGS) entry which is preliminary data.</text>
</comment>
<organism evidence="1 2">
    <name type="scientific">Dulcicalothrix desertica PCC 7102</name>
    <dbReference type="NCBI Taxonomy" id="232991"/>
    <lineage>
        <taxon>Bacteria</taxon>
        <taxon>Bacillati</taxon>
        <taxon>Cyanobacteriota</taxon>
        <taxon>Cyanophyceae</taxon>
        <taxon>Nostocales</taxon>
        <taxon>Calotrichaceae</taxon>
        <taxon>Dulcicalothrix</taxon>
    </lineage>
</organism>
<sequence length="235" mass="26174">MLATIDSNINNIVVANLLQTWLAARVSTEAINWLEAKSNAIKSGAEVSIFYAAFSAVPRYTGKQDLNLTSEELEAASNVHKGWFPSNWSIDQAARTILVLSLPYSNQKQYLHILEQLFNAADVGELVALYQALPLLPYPGRLQKRAAEGVRSNMTAVFNAVALNNPYPSEYFDNQAWNQMVLKALFVGSPLSQIQGLERRANSQLAQMLNDYASERQAAKRTVAPELWQLVEKCK</sequence>
<reference evidence="1" key="1">
    <citation type="submission" date="2018-12" db="EMBL/GenBank/DDBJ databases">
        <authorList>
            <person name="Will S."/>
            <person name="Neumann-Schaal M."/>
            <person name="Henke P."/>
        </authorList>
    </citation>
    <scope>NUCLEOTIDE SEQUENCE</scope>
    <source>
        <strain evidence="1">PCC 7102</strain>
    </source>
</reference>
<dbReference type="AlphaFoldDB" id="A0A3S1AKW9"/>
<dbReference type="EMBL" id="RSCL01000013">
    <property type="protein sequence ID" value="RUT03387.1"/>
    <property type="molecule type" value="Genomic_DNA"/>
</dbReference>
<accession>A0A3S1AKW9</accession>
<name>A0A3S1AKW9_9CYAN</name>
<dbReference type="Proteomes" id="UP000271624">
    <property type="component" value="Unassembled WGS sequence"/>
</dbReference>
<dbReference type="NCBIfam" id="NF035938">
    <property type="entry name" value="EboA_domain"/>
    <property type="match status" value="1"/>
</dbReference>
<reference evidence="1" key="2">
    <citation type="journal article" date="2019" name="Genome Biol. Evol.">
        <title>Day and night: Metabolic profiles and evolutionary relationships of six axenic non-marine cyanobacteria.</title>
        <authorList>
            <person name="Will S.E."/>
            <person name="Henke P."/>
            <person name="Boedeker C."/>
            <person name="Huang S."/>
            <person name="Brinkmann H."/>
            <person name="Rohde M."/>
            <person name="Jarek M."/>
            <person name="Friedl T."/>
            <person name="Seufert S."/>
            <person name="Schumacher M."/>
            <person name="Overmann J."/>
            <person name="Neumann-Schaal M."/>
            <person name="Petersen J."/>
        </authorList>
    </citation>
    <scope>NUCLEOTIDE SEQUENCE [LARGE SCALE GENOMIC DNA]</scope>
    <source>
        <strain evidence="1">PCC 7102</strain>
    </source>
</reference>
<protein>
    <recommendedName>
        <fullName evidence="3">EboA domain-containing protein</fullName>
    </recommendedName>
</protein>
<dbReference type="InterPro" id="IPR047716">
    <property type="entry name" value="EboA"/>
</dbReference>